<proteinExistence type="predicted"/>
<dbReference type="InterPro" id="IPR000914">
    <property type="entry name" value="SBP_5_dom"/>
</dbReference>
<dbReference type="Pfam" id="PF00496">
    <property type="entry name" value="SBP_bac_5"/>
    <property type="match status" value="1"/>
</dbReference>
<dbReference type="SUPFAM" id="SSF53850">
    <property type="entry name" value="Periplasmic binding protein-like II"/>
    <property type="match status" value="1"/>
</dbReference>
<dbReference type="PANTHER" id="PTHR30290">
    <property type="entry name" value="PERIPLASMIC BINDING COMPONENT OF ABC TRANSPORTER"/>
    <property type="match status" value="1"/>
</dbReference>
<dbReference type="GO" id="GO:0042597">
    <property type="term" value="C:periplasmic space"/>
    <property type="evidence" value="ECO:0007669"/>
    <property type="project" value="UniProtKB-ARBA"/>
</dbReference>
<accession>A0A5M3XBG8</accession>
<dbReference type="InterPro" id="IPR030678">
    <property type="entry name" value="Peptide/Ni-bd"/>
</dbReference>
<dbReference type="GO" id="GO:0015833">
    <property type="term" value="P:peptide transport"/>
    <property type="evidence" value="ECO:0007669"/>
    <property type="project" value="TreeGrafter"/>
</dbReference>
<dbReference type="Gene3D" id="3.40.190.10">
    <property type="entry name" value="Periplasmic binding protein-like II"/>
    <property type="match status" value="1"/>
</dbReference>
<evidence type="ECO:0000313" key="3">
    <source>
        <dbReference type="Proteomes" id="UP000377595"/>
    </source>
</evidence>
<dbReference type="Gene3D" id="3.10.105.10">
    <property type="entry name" value="Dipeptide-binding Protein, Domain 3"/>
    <property type="match status" value="1"/>
</dbReference>
<dbReference type="InterPro" id="IPR039424">
    <property type="entry name" value="SBP_5"/>
</dbReference>
<evidence type="ECO:0000259" key="1">
    <source>
        <dbReference type="Pfam" id="PF00496"/>
    </source>
</evidence>
<dbReference type="CDD" id="cd08513">
    <property type="entry name" value="PBP2_thermophilic_Hb8_like"/>
    <property type="match status" value="1"/>
</dbReference>
<dbReference type="EMBL" id="BLAF01000006">
    <property type="protein sequence ID" value="GES17976.1"/>
    <property type="molecule type" value="Genomic_DNA"/>
</dbReference>
<dbReference type="PIRSF" id="PIRSF002741">
    <property type="entry name" value="MppA"/>
    <property type="match status" value="1"/>
</dbReference>
<evidence type="ECO:0000313" key="2">
    <source>
        <dbReference type="EMBL" id="GES17976.1"/>
    </source>
</evidence>
<feature type="domain" description="Solute-binding protein family 5" evidence="1">
    <location>
        <begin position="141"/>
        <end position="490"/>
    </location>
</feature>
<dbReference type="GO" id="GO:1904680">
    <property type="term" value="F:peptide transmembrane transporter activity"/>
    <property type="evidence" value="ECO:0007669"/>
    <property type="project" value="TreeGrafter"/>
</dbReference>
<reference evidence="2 3" key="1">
    <citation type="submission" date="2019-10" db="EMBL/GenBank/DDBJ databases">
        <title>Whole genome shotgun sequence of Acrocarpospora pleiomorpha NBRC 16267.</title>
        <authorList>
            <person name="Ichikawa N."/>
            <person name="Kimura A."/>
            <person name="Kitahashi Y."/>
            <person name="Komaki H."/>
            <person name="Oguchi A."/>
        </authorList>
    </citation>
    <scope>NUCLEOTIDE SEQUENCE [LARGE SCALE GENOMIC DNA]</scope>
    <source>
        <strain evidence="2 3">NBRC 16267</strain>
    </source>
</reference>
<dbReference type="PANTHER" id="PTHR30290:SF65">
    <property type="entry name" value="MONOACYL PHOSPHATIDYLINOSITOL TETRAMANNOSIDE-BINDING PROTEIN LPQW-RELATED"/>
    <property type="match status" value="1"/>
</dbReference>
<organism evidence="2 3">
    <name type="scientific">Acrocarpospora pleiomorpha</name>
    <dbReference type="NCBI Taxonomy" id="90975"/>
    <lineage>
        <taxon>Bacteria</taxon>
        <taxon>Bacillati</taxon>
        <taxon>Actinomycetota</taxon>
        <taxon>Actinomycetes</taxon>
        <taxon>Streptosporangiales</taxon>
        <taxon>Streptosporangiaceae</taxon>
        <taxon>Acrocarpospora</taxon>
    </lineage>
</organism>
<keyword evidence="3" id="KW-1185">Reference proteome</keyword>
<name>A0A5M3XBG8_9ACTN</name>
<dbReference type="Proteomes" id="UP000377595">
    <property type="component" value="Unassembled WGS sequence"/>
</dbReference>
<gene>
    <name evidence="2" type="ORF">Aple_008710</name>
</gene>
<protein>
    <submittedName>
        <fullName evidence="2">Peptide-binding protein</fullName>
    </submittedName>
</protein>
<comment type="caution">
    <text evidence="2">The sequence shown here is derived from an EMBL/GenBank/DDBJ whole genome shotgun (WGS) entry which is preliminary data.</text>
</comment>
<dbReference type="AlphaFoldDB" id="A0A5M3XBG8"/>
<sequence>MLSKHVLPTIWDTFRPFGGVLQKARLMKQSHASPSKTSSLRVTLAGLAILSVLAAGCSAPAQNAPATQPAADKPVSKGGGIVIGAEQEPDCTDWIATCGGSIWGNYMMHTTTIPKVFDVRRVGENWAPVPSELMTAEPTITDEDHPKITYRLDPKAVWSDGEPITSADLKYTALQVRDGKDILDKTGYDRIESVETPDLQTAVVTLKSRVAGWRVLLSSGIGVLPAHLLEGKDRHAIMKDGYDFSGGPWKIKEWAKGTSVTLVPNDRYWGTKPTLDQVTFQFTPDTAAAFQAFKSGQIDMLYPTPQLDVIEQIQSGLQGAHSQVDPQSGNLEAIWINNEAFPFTSAAVRKAIAHSIDRAAIVKRLYGPLGVDQPAQSFLSPLVGKYAGSSFSAYTRDLAKVDQLMTGDGWAKDASGSWAKDGRTASFTIVSLAGNKRRELTEQVLQTQLKEAGFAMDIKNTTAADLFGKKTPAGDFEMGLWTLVDYFPDPGLDASFDSAAIPTEANGNSGINFMRAKVTGLDDLLDEVATELDDEARKAASVKADELIAAEVPSIPVSAVPNILLWGDKVGGPISINPAEGPWWNLEQWGLTQ</sequence>
<dbReference type="GO" id="GO:0043190">
    <property type="term" value="C:ATP-binding cassette (ABC) transporter complex"/>
    <property type="evidence" value="ECO:0007669"/>
    <property type="project" value="InterPro"/>
</dbReference>